<dbReference type="EMBL" id="CAJPIN010128015">
    <property type="protein sequence ID" value="CAG2069311.1"/>
    <property type="molecule type" value="Genomic_DNA"/>
</dbReference>
<keyword evidence="2" id="KW-1185">Reference proteome</keyword>
<dbReference type="Proteomes" id="UP001153148">
    <property type="component" value="Unassembled WGS sequence"/>
</dbReference>
<evidence type="ECO:0000313" key="2">
    <source>
        <dbReference type="Proteomes" id="UP001153148"/>
    </source>
</evidence>
<comment type="caution">
    <text evidence="1">The sequence shown here is derived from an EMBL/GenBank/DDBJ whole genome shotgun (WGS) entry which is preliminary data.</text>
</comment>
<name>A0ABN7PNN7_TIMPD</name>
<organism evidence="1 2">
    <name type="scientific">Timema podura</name>
    <name type="common">Walking stick</name>
    <dbReference type="NCBI Taxonomy" id="61482"/>
    <lineage>
        <taxon>Eukaryota</taxon>
        <taxon>Metazoa</taxon>
        <taxon>Ecdysozoa</taxon>
        <taxon>Arthropoda</taxon>
        <taxon>Hexapoda</taxon>
        <taxon>Insecta</taxon>
        <taxon>Pterygota</taxon>
        <taxon>Neoptera</taxon>
        <taxon>Polyneoptera</taxon>
        <taxon>Phasmatodea</taxon>
        <taxon>Timematodea</taxon>
        <taxon>Timematoidea</taxon>
        <taxon>Timematidae</taxon>
        <taxon>Timema</taxon>
    </lineage>
</organism>
<reference evidence="1" key="1">
    <citation type="submission" date="2021-03" db="EMBL/GenBank/DDBJ databases">
        <authorList>
            <person name="Tran Van P."/>
        </authorList>
    </citation>
    <scope>NUCLEOTIDE SEQUENCE</scope>
</reference>
<sequence length="102" mass="11186">MLAQGPTGICPGNRLRLLAGVYDTGQLLADTGVELNTLQRQGKRRSWHVQPNKCLLFHLLTTCLDVIKPSPHLTPTTGQFVLARRLYRGLHTTGNKGTGVLL</sequence>
<protein>
    <submittedName>
        <fullName evidence="1">Uncharacterized protein</fullName>
    </submittedName>
</protein>
<gene>
    <name evidence="1" type="ORF">TPAB3V08_LOCUS16253</name>
</gene>
<accession>A0ABN7PNN7</accession>
<evidence type="ECO:0000313" key="1">
    <source>
        <dbReference type="EMBL" id="CAG2069311.1"/>
    </source>
</evidence>
<proteinExistence type="predicted"/>